<evidence type="ECO:0000256" key="1">
    <source>
        <dbReference type="PROSITE-ProRule" id="PRU00339"/>
    </source>
</evidence>
<gene>
    <name evidence="4" type="ORF">DTER00134_LOCUS20620</name>
</gene>
<dbReference type="SMART" id="SM00028">
    <property type="entry name" value="TPR"/>
    <property type="match status" value="2"/>
</dbReference>
<feature type="coiled-coil region" evidence="2">
    <location>
        <begin position="67"/>
        <end position="94"/>
    </location>
</feature>
<evidence type="ECO:0008006" key="5">
    <source>
        <dbReference type="Google" id="ProtNLM"/>
    </source>
</evidence>
<dbReference type="PANTHER" id="PTHR19959:SF119">
    <property type="entry name" value="FUNGAL LIPASE-LIKE DOMAIN-CONTAINING PROTEIN"/>
    <property type="match status" value="1"/>
</dbReference>
<keyword evidence="2" id="KW-0175">Coiled coil</keyword>
<evidence type="ECO:0000256" key="2">
    <source>
        <dbReference type="SAM" id="Coils"/>
    </source>
</evidence>
<evidence type="ECO:0000313" key="4">
    <source>
        <dbReference type="EMBL" id="CAE0505547.1"/>
    </source>
</evidence>
<protein>
    <recommendedName>
        <fullName evidence="5">NB-ARC domain-containing protein</fullName>
    </recommendedName>
</protein>
<keyword evidence="1" id="KW-0802">TPR repeat</keyword>
<dbReference type="Pfam" id="PF13424">
    <property type="entry name" value="TPR_12"/>
    <property type="match status" value="1"/>
</dbReference>
<name>A0A7S3R8D5_DUNTE</name>
<feature type="repeat" description="TPR" evidence="1">
    <location>
        <begin position="1095"/>
        <end position="1128"/>
    </location>
</feature>
<dbReference type="InterPro" id="IPR011990">
    <property type="entry name" value="TPR-like_helical_dom_sf"/>
</dbReference>
<proteinExistence type="predicted"/>
<reference evidence="4" key="1">
    <citation type="submission" date="2021-01" db="EMBL/GenBank/DDBJ databases">
        <authorList>
            <person name="Corre E."/>
            <person name="Pelletier E."/>
            <person name="Niang G."/>
            <person name="Scheremetjew M."/>
            <person name="Finn R."/>
            <person name="Kale V."/>
            <person name="Holt S."/>
            <person name="Cochrane G."/>
            <person name="Meng A."/>
            <person name="Brown T."/>
            <person name="Cohen L."/>
        </authorList>
    </citation>
    <scope>NUCLEOTIDE SEQUENCE</scope>
    <source>
        <strain evidence="4">CCMP1320</strain>
    </source>
</reference>
<feature type="region of interest" description="Disordered" evidence="3">
    <location>
        <begin position="1"/>
        <end position="65"/>
    </location>
</feature>
<sequence>MGGCTSKGAPPAAEPVPKATEGTPKHEAEPRSAPPEQVDQSTLKGSQPDGAENGKGGASVSKAQLTKEERIAKAKEAQDKMKDLLNRLEECKKANKANLGNGKLDTAWLAKLDEAFPVIKAVTAVVAEVSIPPPGGHCVKIALDVAHQVIKELASNQVMMGLASTCISHMMYFFDERKIVALESDESLKAALKKFDCCVSDIQAFIYETAGKDSFWFKRMIVLPETQKKLEAFHAELKEIERSLQLGVTVASYAFLQEAHQAQEDVKMEVEALLKKYPGCNSVGDLAKNKDAQQELIGIMGGLGEFEEATLASISDVVNKQGVHTLVKNKTMQRLWADRFAYAEKVQWTTFWTAFPDHLTQDREELVIFFKDEHNKCIFEKMVDTRDPDHVDVNEINCVFADETGSLHEKAKAKVDEFIHNQGAENQVAPILKGIPEDLIRPDRQQLMDVMLEKRLVVVRGLPGEGKFIAACQAGQALFRPPSRENPEAGLNHFQAIYTANLEGCKSKDALDNRLIDCLKKIPQLGACDDQVQSSLNILFSMNKRESPYNVLLILNHAEEMQESAPKSLREEFYARLKGILFHDAAAKSSTNITVVLSSRTQLADMASWGSSAFKDVCTDYQIQPLSKETAAKIFLLEMERKEGEKAEVTQEQAEKLAVDHGLNPELLKLLAGSMDDEDSLEMALASPYKQVKGSEFNGVLLACLNKLGGALPTLMLLVEVMPTGFSKEVLKKVLWGWYDDASNEREVGYYAGKDLKAMASLNLLHLSGGVYTVVPMIKDYIKYLMANPRATGDPAMEQVINRVINARFMVFKNFVALALELLETTCDKSMHAYSTAYPMMACNKPYVQGALKLVVEHAQLYKDPEVVNKVLQMLFIMEYDPLLYHLEFVQDVCLDLASHYPGDNLIVGSCMGAASAFYALGQDEKYGHKANLARAEESLELLKNETSEGAVLARAVALRSRGLILRELYDKLDVAIASHKEALELLKPMVEKKIQKAQIETVLNLAELSGTVDYIGHEVGYEEGIQAGQEAIKQASKVFELGGKPADHPVTALALGALGYNLRNNGNPKAALEVHKQAYEMRLHVCGDKHQAPAMSIQQMGLCYKDMGQFEEAEKSLKQSLDIREFLQRTNDMVALIANTQYELASLYKIMGKDDGSKVPLAIEYMKKAIEARLSIYRRAHKKIQGPCKEIIELLHSQGRQSETEEYEALLEAQ</sequence>
<dbReference type="EMBL" id="HBIP01033793">
    <property type="protein sequence ID" value="CAE0505547.1"/>
    <property type="molecule type" value="Transcribed_RNA"/>
</dbReference>
<dbReference type="PANTHER" id="PTHR19959">
    <property type="entry name" value="KINESIN LIGHT CHAIN"/>
    <property type="match status" value="1"/>
</dbReference>
<dbReference type="InterPro" id="IPR019734">
    <property type="entry name" value="TPR_rpt"/>
</dbReference>
<dbReference type="Gene3D" id="1.25.40.10">
    <property type="entry name" value="Tetratricopeptide repeat domain"/>
    <property type="match status" value="1"/>
</dbReference>
<evidence type="ECO:0000256" key="3">
    <source>
        <dbReference type="SAM" id="MobiDB-lite"/>
    </source>
</evidence>
<accession>A0A7S3R8D5</accession>
<dbReference type="AlphaFoldDB" id="A0A7S3R8D5"/>
<dbReference type="PROSITE" id="PS50005">
    <property type="entry name" value="TPR"/>
    <property type="match status" value="1"/>
</dbReference>
<organism evidence="4">
    <name type="scientific">Dunaliella tertiolecta</name>
    <name type="common">Green alga</name>
    <dbReference type="NCBI Taxonomy" id="3047"/>
    <lineage>
        <taxon>Eukaryota</taxon>
        <taxon>Viridiplantae</taxon>
        <taxon>Chlorophyta</taxon>
        <taxon>core chlorophytes</taxon>
        <taxon>Chlorophyceae</taxon>
        <taxon>CS clade</taxon>
        <taxon>Chlamydomonadales</taxon>
        <taxon>Dunaliellaceae</taxon>
        <taxon>Dunaliella</taxon>
    </lineage>
</organism>
<dbReference type="SUPFAM" id="SSF48452">
    <property type="entry name" value="TPR-like"/>
    <property type="match status" value="1"/>
</dbReference>
<feature type="coiled-coil region" evidence="2">
    <location>
        <begin position="223"/>
        <end position="276"/>
    </location>
</feature>